<keyword evidence="3" id="KW-1185">Reference proteome</keyword>
<evidence type="ECO:0000313" key="3">
    <source>
        <dbReference type="Proteomes" id="UP000494106"/>
    </source>
</evidence>
<evidence type="ECO:0000313" key="1">
    <source>
        <dbReference type="EMBL" id="CAB3233697.1"/>
    </source>
</evidence>
<sequence length="73" mass="8077">MWSRREWASRSGPCCGRRRPIPTEIATWTESTGPSAHAVLAHDTRSLFTAQLLPGRSTNLNLGGSSRLKLSRE</sequence>
<reference evidence="3 4" key="1">
    <citation type="submission" date="2020-04" db="EMBL/GenBank/DDBJ databases">
        <authorList>
            <person name="Wallbank WR R."/>
            <person name="Pardo Diaz C."/>
            <person name="Kozak K."/>
            <person name="Martin S."/>
            <person name="Jiggins C."/>
            <person name="Moest M."/>
            <person name="Warren A I."/>
            <person name="Byers J.R.P. K."/>
            <person name="Montejo-Kovacevich G."/>
            <person name="Yen C E."/>
        </authorList>
    </citation>
    <scope>NUCLEOTIDE SEQUENCE [LARGE SCALE GENOMIC DNA]</scope>
</reference>
<organism evidence="1 3">
    <name type="scientific">Arctia plantaginis</name>
    <name type="common">Wood tiger moth</name>
    <name type="synonym">Phalaena plantaginis</name>
    <dbReference type="NCBI Taxonomy" id="874455"/>
    <lineage>
        <taxon>Eukaryota</taxon>
        <taxon>Metazoa</taxon>
        <taxon>Ecdysozoa</taxon>
        <taxon>Arthropoda</taxon>
        <taxon>Hexapoda</taxon>
        <taxon>Insecta</taxon>
        <taxon>Pterygota</taxon>
        <taxon>Neoptera</taxon>
        <taxon>Endopterygota</taxon>
        <taxon>Lepidoptera</taxon>
        <taxon>Glossata</taxon>
        <taxon>Ditrysia</taxon>
        <taxon>Noctuoidea</taxon>
        <taxon>Erebidae</taxon>
        <taxon>Arctiinae</taxon>
        <taxon>Arctia</taxon>
    </lineage>
</organism>
<protein>
    <submittedName>
        <fullName evidence="1">Uncharacterized protein</fullName>
    </submittedName>
</protein>
<dbReference type="Proteomes" id="UP000494256">
    <property type="component" value="Unassembled WGS sequence"/>
</dbReference>
<name>A0A8S0ZKE5_ARCPL</name>
<dbReference type="EMBL" id="CADEBC010000479">
    <property type="protein sequence ID" value="CAB3233697.1"/>
    <property type="molecule type" value="Genomic_DNA"/>
</dbReference>
<dbReference type="Proteomes" id="UP000494106">
    <property type="component" value="Unassembled WGS sequence"/>
</dbReference>
<evidence type="ECO:0000313" key="4">
    <source>
        <dbReference type="Proteomes" id="UP000494256"/>
    </source>
</evidence>
<comment type="caution">
    <text evidence="1">The sequence shown here is derived from an EMBL/GenBank/DDBJ whole genome shotgun (WGS) entry which is preliminary data.</text>
</comment>
<dbReference type="EMBL" id="CADEBD010000306">
    <property type="protein sequence ID" value="CAB3238262.1"/>
    <property type="molecule type" value="Genomic_DNA"/>
</dbReference>
<dbReference type="AlphaFoldDB" id="A0A8S0ZKE5"/>
<accession>A0A8S0ZKE5</accession>
<gene>
    <name evidence="1" type="ORF">APLA_LOCUS5379</name>
    <name evidence="2" type="ORF">APLA_LOCUS8103</name>
</gene>
<evidence type="ECO:0000313" key="2">
    <source>
        <dbReference type="EMBL" id="CAB3238262.1"/>
    </source>
</evidence>
<proteinExistence type="predicted"/>